<dbReference type="GO" id="GO:0030692">
    <property type="term" value="C:Noc4p-Nop14p complex"/>
    <property type="evidence" value="ECO:0007669"/>
    <property type="project" value="TreeGrafter"/>
</dbReference>
<dbReference type="AlphaFoldDB" id="A0A830HR21"/>
<name>A0A830HR21_9CHLO</name>
<dbReference type="Pfam" id="PF03914">
    <property type="entry name" value="CBF"/>
    <property type="match status" value="1"/>
</dbReference>
<evidence type="ECO:0000256" key="2">
    <source>
        <dbReference type="SAM" id="MobiDB-lite"/>
    </source>
</evidence>
<dbReference type="PANTHER" id="PTHR12455:SF0">
    <property type="entry name" value="NUCLEOLAR COMPLEX PROTEIN 4 HOMOLOG"/>
    <property type="match status" value="1"/>
</dbReference>
<gene>
    <name evidence="4" type="ORF">PPROV_000697100</name>
</gene>
<protein>
    <recommendedName>
        <fullName evidence="3">CCAAT-binding factor domain-containing protein</fullName>
    </recommendedName>
</protein>
<evidence type="ECO:0000256" key="1">
    <source>
        <dbReference type="ARBA" id="ARBA00007797"/>
    </source>
</evidence>
<dbReference type="InterPro" id="IPR005612">
    <property type="entry name" value="CCAAT-binding_factor"/>
</dbReference>
<dbReference type="InterPro" id="IPR027193">
    <property type="entry name" value="Noc4"/>
</dbReference>
<evidence type="ECO:0000259" key="3">
    <source>
        <dbReference type="Pfam" id="PF03914"/>
    </source>
</evidence>
<evidence type="ECO:0000313" key="4">
    <source>
        <dbReference type="EMBL" id="GHP08230.1"/>
    </source>
</evidence>
<dbReference type="PANTHER" id="PTHR12455">
    <property type="entry name" value="NUCLEOLAR COMPLEX PROTEIN 4"/>
    <property type="match status" value="1"/>
</dbReference>
<evidence type="ECO:0000313" key="5">
    <source>
        <dbReference type="Proteomes" id="UP000660262"/>
    </source>
</evidence>
<dbReference type="OrthoDB" id="10263185at2759"/>
<proteinExistence type="inferred from homology"/>
<dbReference type="GO" id="GO:0042254">
    <property type="term" value="P:ribosome biogenesis"/>
    <property type="evidence" value="ECO:0007669"/>
    <property type="project" value="InterPro"/>
</dbReference>
<dbReference type="Proteomes" id="UP000660262">
    <property type="component" value="Unassembled WGS sequence"/>
</dbReference>
<feature type="compositionally biased region" description="Basic and acidic residues" evidence="2">
    <location>
        <begin position="428"/>
        <end position="437"/>
    </location>
</feature>
<dbReference type="EMBL" id="BNJQ01000020">
    <property type="protein sequence ID" value="GHP08230.1"/>
    <property type="molecule type" value="Genomic_DNA"/>
</dbReference>
<feature type="compositionally biased region" description="Polar residues" evidence="2">
    <location>
        <begin position="460"/>
        <end position="471"/>
    </location>
</feature>
<feature type="region of interest" description="Disordered" evidence="2">
    <location>
        <begin position="425"/>
        <end position="473"/>
    </location>
</feature>
<feature type="domain" description="CCAAT-binding factor" evidence="3">
    <location>
        <begin position="324"/>
        <end position="502"/>
    </location>
</feature>
<reference evidence="4" key="1">
    <citation type="submission" date="2020-10" db="EMBL/GenBank/DDBJ databases">
        <title>Unveiling of a novel bifunctional photoreceptor, Dualchrome1, isolated from a cosmopolitan green alga.</title>
        <authorList>
            <person name="Suzuki S."/>
            <person name="Kawachi M."/>
        </authorList>
    </citation>
    <scope>NUCLEOTIDE SEQUENCE</scope>
    <source>
        <strain evidence="4">NIES 2893</strain>
    </source>
</reference>
<organism evidence="4 5">
    <name type="scientific">Pycnococcus provasolii</name>
    <dbReference type="NCBI Taxonomy" id="41880"/>
    <lineage>
        <taxon>Eukaryota</taxon>
        <taxon>Viridiplantae</taxon>
        <taxon>Chlorophyta</taxon>
        <taxon>Pseudoscourfieldiophyceae</taxon>
        <taxon>Pseudoscourfieldiales</taxon>
        <taxon>Pycnococcaceae</taxon>
        <taxon>Pycnococcus</taxon>
    </lineage>
</organism>
<dbReference type="GO" id="GO:0032040">
    <property type="term" value="C:small-subunit processome"/>
    <property type="evidence" value="ECO:0007669"/>
    <property type="project" value="TreeGrafter"/>
</dbReference>
<comment type="similarity">
    <text evidence="1">Belongs to the CBF/MAK21 family.</text>
</comment>
<comment type="caution">
    <text evidence="4">The sequence shown here is derived from an EMBL/GenBank/DDBJ whole genome shotgun (WGS) entry which is preliminary data.</text>
</comment>
<accession>A0A830HR21</accession>
<sequence length="571" mass="60992">MALVKSVESMGDALLRSPDGLQHVPALTDVVTSGKSADASLLALASLLAFFRARIEGGELLDMENDAGDDGTEDAKEMDAYAKWLRTRLVAFRKATRDVLRGAAPASAQLQTASLEAALQLSAAEGEAAGTGLAAGTFRTALRAHIVDSPGGYDPAAVGVSAALRALADRHLSSAPDVRLCYCRAVARLAESLSESTDSAAASRVLRAAALVPGEVSDDMMSLEQMLAPPDADALVAKSDKKVRRKRKLAVPALDTIEQRKAFGDMWVMCLRHLPLDAAGFKFALGRITSKVIPHMNSPLALAGVLFECYDKAAGMDDADVVPLLALEGVYALVAKHRLHVPDFYDRLFTLLTPAAGACTHRARVFQLLDLFFRTGHMATYAAAAIAKRCASLALTSPSVVSTTCWLALAHNVLRRHPAAVQSLLDKPLSDADTERRERKRRKREIAEAEAEAEAEAASGASTATPKSSAHGTMRRFDGMASSLWELQALRTHHHPVVCQLARKLLEDEKLCARVGIKGGGSVDVDVYQLALVTYASLDADEVWRASRSKGASALSSLSESSRCDLPGWSM</sequence>
<keyword evidence="5" id="KW-1185">Reference proteome</keyword>